<gene>
    <name evidence="2" type="ORF">DWU98_13685</name>
</gene>
<dbReference type="PROSITE" id="PS51257">
    <property type="entry name" value="PROKAR_LIPOPROTEIN"/>
    <property type="match status" value="1"/>
</dbReference>
<feature type="chain" id="PRO_5016595891" description="DUF2884 family protein" evidence="1">
    <location>
        <begin position="19"/>
        <end position="175"/>
    </location>
</feature>
<evidence type="ECO:0000313" key="2">
    <source>
        <dbReference type="EMBL" id="RDS80466.1"/>
    </source>
</evidence>
<comment type="caution">
    <text evidence="2">The sequence shown here is derived from an EMBL/GenBank/DDBJ whole genome shotgun (WGS) entry which is preliminary data.</text>
</comment>
<name>A0A370WWM9_9GAMM</name>
<accession>A0A370WWM9</accession>
<evidence type="ECO:0000313" key="3">
    <source>
        <dbReference type="Proteomes" id="UP000254258"/>
    </source>
</evidence>
<keyword evidence="1" id="KW-0732">Signal</keyword>
<dbReference type="OrthoDB" id="5955644at2"/>
<dbReference type="Proteomes" id="UP000254258">
    <property type="component" value="Unassembled WGS sequence"/>
</dbReference>
<reference evidence="2 3" key="1">
    <citation type="submission" date="2018-07" db="EMBL/GenBank/DDBJ databases">
        <title>Dyella monticola sp. nov. and Dyella psychrodurans sp. nov. isolated from monsoon evergreen broad-leaved forest soil of Dinghu Mountain, China.</title>
        <authorList>
            <person name="Gao Z."/>
            <person name="Qiu L."/>
        </authorList>
    </citation>
    <scope>NUCLEOTIDE SEQUENCE [LARGE SCALE GENOMIC DNA]</scope>
    <source>
        <strain evidence="2 3">4G-K06</strain>
    </source>
</reference>
<proteinExistence type="predicted"/>
<dbReference type="RefSeq" id="WP_115496128.1">
    <property type="nucleotide sequence ID" value="NZ_QRBE01000008.1"/>
</dbReference>
<evidence type="ECO:0008006" key="4">
    <source>
        <dbReference type="Google" id="ProtNLM"/>
    </source>
</evidence>
<evidence type="ECO:0000256" key="1">
    <source>
        <dbReference type="SAM" id="SignalP"/>
    </source>
</evidence>
<organism evidence="2 3">
    <name type="scientific">Dyella monticola</name>
    <dbReference type="NCBI Taxonomy" id="1927958"/>
    <lineage>
        <taxon>Bacteria</taxon>
        <taxon>Pseudomonadati</taxon>
        <taxon>Pseudomonadota</taxon>
        <taxon>Gammaproteobacteria</taxon>
        <taxon>Lysobacterales</taxon>
        <taxon>Rhodanobacteraceae</taxon>
        <taxon>Dyella</taxon>
    </lineage>
</organism>
<feature type="signal peptide" evidence="1">
    <location>
        <begin position="1"/>
        <end position="18"/>
    </location>
</feature>
<protein>
    <recommendedName>
        <fullName evidence="4">DUF2884 family protein</fullName>
    </recommendedName>
</protein>
<keyword evidence="3" id="KW-1185">Reference proteome</keyword>
<dbReference type="AlphaFoldDB" id="A0A370WWM9"/>
<sequence length="175" mass="18759">MKHQRTILLLALCTSVAACNMPDFYFQNGKVLMTGNLLTLHVSGTPDASIGSSGDLSIDGKPVSITPSQRGLLMLYYQGVEDARERSTAMGKAVAVAAKEAVKHSLNGSLDPSQKKQLGSNASAQADQLSHTLCQDEANLTTIQNQLVAQMPAFKPYGAIFDTRSVDECIKDDKD</sequence>
<dbReference type="EMBL" id="QRBE01000008">
    <property type="protein sequence ID" value="RDS80466.1"/>
    <property type="molecule type" value="Genomic_DNA"/>
</dbReference>